<dbReference type="EMBL" id="JAHUTJ010025970">
    <property type="protein sequence ID" value="MED6274479.1"/>
    <property type="molecule type" value="Genomic_DNA"/>
</dbReference>
<dbReference type="Proteomes" id="UP001352852">
    <property type="component" value="Unassembled WGS sequence"/>
</dbReference>
<sequence>VGRSVTIQSDAITLLLQIFHQIQINDTNCGAEVQHAGSFSARNESSGSLSHSCELLHTVSIFNIIGTLRKQLTLSSINDSSSRGCLH</sequence>
<proteinExistence type="predicted"/>
<evidence type="ECO:0000313" key="2">
    <source>
        <dbReference type="Proteomes" id="UP001352852"/>
    </source>
</evidence>
<accession>A0ABU7DL58</accession>
<feature type="non-terminal residue" evidence="1">
    <location>
        <position position="1"/>
    </location>
</feature>
<reference evidence="1 2" key="1">
    <citation type="submission" date="2021-06" db="EMBL/GenBank/DDBJ databases">
        <authorList>
            <person name="Palmer J.M."/>
        </authorList>
    </citation>
    <scope>NUCLEOTIDE SEQUENCE [LARGE SCALE GENOMIC DNA]</scope>
    <source>
        <strain evidence="1 2">CL_MEX2019</strain>
        <tissue evidence="1">Muscle</tissue>
    </source>
</reference>
<organism evidence="1 2">
    <name type="scientific">Characodon lateralis</name>
    <dbReference type="NCBI Taxonomy" id="208331"/>
    <lineage>
        <taxon>Eukaryota</taxon>
        <taxon>Metazoa</taxon>
        <taxon>Chordata</taxon>
        <taxon>Craniata</taxon>
        <taxon>Vertebrata</taxon>
        <taxon>Euteleostomi</taxon>
        <taxon>Actinopterygii</taxon>
        <taxon>Neopterygii</taxon>
        <taxon>Teleostei</taxon>
        <taxon>Neoteleostei</taxon>
        <taxon>Acanthomorphata</taxon>
        <taxon>Ovalentaria</taxon>
        <taxon>Atherinomorphae</taxon>
        <taxon>Cyprinodontiformes</taxon>
        <taxon>Goodeidae</taxon>
        <taxon>Characodon</taxon>
    </lineage>
</organism>
<gene>
    <name evidence="1" type="ORF">CHARACLAT_016802</name>
</gene>
<comment type="caution">
    <text evidence="1">The sequence shown here is derived from an EMBL/GenBank/DDBJ whole genome shotgun (WGS) entry which is preliminary data.</text>
</comment>
<name>A0ABU7DL58_9TELE</name>
<keyword evidence="2" id="KW-1185">Reference proteome</keyword>
<protein>
    <submittedName>
        <fullName evidence="1">Uncharacterized protein</fullName>
    </submittedName>
</protein>
<evidence type="ECO:0000313" key="1">
    <source>
        <dbReference type="EMBL" id="MED6274479.1"/>
    </source>
</evidence>